<reference evidence="1" key="2">
    <citation type="submission" date="2020-11" db="EMBL/GenBank/DDBJ databases">
        <authorList>
            <person name="McCartney M.A."/>
            <person name="Auch B."/>
            <person name="Kono T."/>
            <person name="Mallez S."/>
            <person name="Becker A."/>
            <person name="Gohl D.M."/>
            <person name="Silverstein K.A.T."/>
            <person name="Koren S."/>
            <person name="Bechman K.B."/>
            <person name="Herman A."/>
            <person name="Abrahante J.E."/>
            <person name="Garbe J."/>
        </authorList>
    </citation>
    <scope>NUCLEOTIDE SEQUENCE</scope>
    <source>
        <strain evidence="1">Duluth1</strain>
        <tissue evidence="1">Whole animal</tissue>
    </source>
</reference>
<reference evidence="1" key="1">
    <citation type="journal article" date="2019" name="bioRxiv">
        <title>The Genome of the Zebra Mussel, Dreissena polymorpha: A Resource for Invasive Species Research.</title>
        <authorList>
            <person name="McCartney M.A."/>
            <person name="Auch B."/>
            <person name="Kono T."/>
            <person name="Mallez S."/>
            <person name="Zhang Y."/>
            <person name="Obille A."/>
            <person name="Becker A."/>
            <person name="Abrahante J.E."/>
            <person name="Garbe J."/>
            <person name="Badalamenti J.P."/>
            <person name="Herman A."/>
            <person name="Mangelson H."/>
            <person name="Liachko I."/>
            <person name="Sullivan S."/>
            <person name="Sone E.D."/>
            <person name="Koren S."/>
            <person name="Silverstein K.A.T."/>
            <person name="Beckman K.B."/>
            <person name="Gohl D.M."/>
        </authorList>
    </citation>
    <scope>NUCLEOTIDE SEQUENCE</scope>
    <source>
        <strain evidence="1">Duluth1</strain>
        <tissue evidence="1">Whole animal</tissue>
    </source>
</reference>
<protein>
    <submittedName>
        <fullName evidence="1">Uncharacterized protein</fullName>
    </submittedName>
</protein>
<evidence type="ECO:0000313" key="2">
    <source>
        <dbReference type="Proteomes" id="UP000828390"/>
    </source>
</evidence>
<sequence>MRMSSFLTSSTRWLSHWSFTGTPAGMCEITPSEVAVTLNNICSNTDEVQFITINNRQLVIGRKLQLQHTCSGIAFHQGDLYITALTALYKYTLSGEQVSKMYEDTSGKLTGQN</sequence>
<keyword evidence="2" id="KW-1185">Reference proteome</keyword>
<proteinExistence type="predicted"/>
<name>A0A9D4DG19_DREPO</name>
<dbReference type="Proteomes" id="UP000828390">
    <property type="component" value="Unassembled WGS sequence"/>
</dbReference>
<dbReference type="EMBL" id="JAIWYP010000010">
    <property type="protein sequence ID" value="KAH3748982.1"/>
    <property type="molecule type" value="Genomic_DNA"/>
</dbReference>
<accession>A0A9D4DG19</accession>
<comment type="caution">
    <text evidence="1">The sequence shown here is derived from an EMBL/GenBank/DDBJ whole genome shotgun (WGS) entry which is preliminary data.</text>
</comment>
<dbReference type="AlphaFoldDB" id="A0A9D4DG19"/>
<organism evidence="1 2">
    <name type="scientific">Dreissena polymorpha</name>
    <name type="common">Zebra mussel</name>
    <name type="synonym">Mytilus polymorpha</name>
    <dbReference type="NCBI Taxonomy" id="45954"/>
    <lineage>
        <taxon>Eukaryota</taxon>
        <taxon>Metazoa</taxon>
        <taxon>Spiralia</taxon>
        <taxon>Lophotrochozoa</taxon>
        <taxon>Mollusca</taxon>
        <taxon>Bivalvia</taxon>
        <taxon>Autobranchia</taxon>
        <taxon>Heteroconchia</taxon>
        <taxon>Euheterodonta</taxon>
        <taxon>Imparidentia</taxon>
        <taxon>Neoheterodontei</taxon>
        <taxon>Myida</taxon>
        <taxon>Dreissenoidea</taxon>
        <taxon>Dreissenidae</taxon>
        <taxon>Dreissena</taxon>
    </lineage>
</organism>
<gene>
    <name evidence="1" type="ORF">DPMN_183471</name>
</gene>
<evidence type="ECO:0000313" key="1">
    <source>
        <dbReference type="EMBL" id="KAH3748982.1"/>
    </source>
</evidence>